<gene>
    <name evidence="1" type="ORF">HEQ75_19985</name>
</gene>
<reference evidence="1 2" key="1">
    <citation type="submission" date="2020-03" db="EMBL/GenBank/DDBJ databases">
        <title>Roseomonas selenitidurans sp. nov. isolated from urban soil.</title>
        <authorList>
            <person name="Liu H."/>
        </authorList>
    </citation>
    <scope>NUCLEOTIDE SEQUENCE [LARGE SCALE GENOMIC DNA]</scope>
    <source>
        <strain evidence="1 2">BU-1</strain>
    </source>
</reference>
<dbReference type="EMBL" id="JAAVNE010000038">
    <property type="protein sequence ID" value="NKC33153.1"/>
    <property type="molecule type" value="Genomic_DNA"/>
</dbReference>
<protein>
    <submittedName>
        <fullName evidence="1">Uncharacterized protein</fullName>
    </submittedName>
</protein>
<sequence>MDSIPHGPFLVSQHGALTPVRRPALRFAWRGRGCEATFSEGQLSLAAQAGAVPYTAEHPAARPAAFAALGRMPRELPAGWRLRLLPDHRVQLESAVPLAGAPTATELVREMVRFALALDPYLDRLESAGVAGGAGMVKT</sequence>
<evidence type="ECO:0000313" key="1">
    <source>
        <dbReference type="EMBL" id="NKC33153.1"/>
    </source>
</evidence>
<name>A0ABX1E865_9PROT</name>
<evidence type="ECO:0000313" key="2">
    <source>
        <dbReference type="Proteomes" id="UP000787635"/>
    </source>
</evidence>
<proteinExistence type="predicted"/>
<organism evidence="1 2">
    <name type="scientific">Falsiroseomonas selenitidurans</name>
    <dbReference type="NCBI Taxonomy" id="2716335"/>
    <lineage>
        <taxon>Bacteria</taxon>
        <taxon>Pseudomonadati</taxon>
        <taxon>Pseudomonadota</taxon>
        <taxon>Alphaproteobacteria</taxon>
        <taxon>Acetobacterales</taxon>
        <taxon>Roseomonadaceae</taxon>
        <taxon>Falsiroseomonas</taxon>
    </lineage>
</organism>
<accession>A0ABX1E865</accession>
<dbReference type="RefSeq" id="WP_168033887.1">
    <property type="nucleotide sequence ID" value="NZ_JAAVNE010000038.1"/>
</dbReference>
<dbReference type="Proteomes" id="UP000787635">
    <property type="component" value="Unassembled WGS sequence"/>
</dbReference>
<comment type="caution">
    <text evidence="1">The sequence shown here is derived from an EMBL/GenBank/DDBJ whole genome shotgun (WGS) entry which is preliminary data.</text>
</comment>
<keyword evidence="2" id="KW-1185">Reference proteome</keyword>